<dbReference type="EMBL" id="JAUPFM010000004">
    <property type="protein sequence ID" value="KAK2853988.1"/>
    <property type="molecule type" value="Genomic_DNA"/>
</dbReference>
<name>A0AA88NHR5_CHASR</name>
<comment type="caution">
    <text evidence="1">The sequence shown here is derived from an EMBL/GenBank/DDBJ whole genome shotgun (WGS) entry which is preliminary data.</text>
</comment>
<gene>
    <name evidence="1" type="ORF">Q5P01_006649</name>
</gene>
<proteinExistence type="predicted"/>
<keyword evidence="2" id="KW-1185">Reference proteome</keyword>
<reference evidence="1" key="1">
    <citation type="submission" date="2023-07" db="EMBL/GenBank/DDBJ databases">
        <title>Chromosome-level Genome Assembly of Striped Snakehead (Channa striata).</title>
        <authorList>
            <person name="Liu H."/>
        </authorList>
    </citation>
    <scope>NUCLEOTIDE SEQUENCE</scope>
    <source>
        <strain evidence="1">Gz</strain>
        <tissue evidence="1">Muscle</tissue>
    </source>
</reference>
<accession>A0AA88NHR5</accession>
<dbReference type="AlphaFoldDB" id="A0AA88NHR5"/>
<evidence type="ECO:0000313" key="2">
    <source>
        <dbReference type="Proteomes" id="UP001187415"/>
    </source>
</evidence>
<evidence type="ECO:0000313" key="1">
    <source>
        <dbReference type="EMBL" id="KAK2853988.1"/>
    </source>
</evidence>
<dbReference type="Proteomes" id="UP001187415">
    <property type="component" value="Unassembled WGS sequence"/>
</dbReference>
<protein>
    <submittedName>
        <fullName evidence="1">Uncharacterized protein</fullName>
    </submittedName>
</protein>
<sequence>MWEPRHSADESGAALCEQNNGYVAQSASFDWHICIFIHPSSKRRNEGTIAASLCCFAMVNYDCRLEHLPVSPDSRAAVVEG</sequence>
<organism evidence="1 2">
    <name type="scientific">Channa striata</name>
    <name type="common">Snakehead murrel</name>
    <name type="synonym">Ophicephalus striatus</name>
    <dbReference type="NCBI Taxonomy" id="64152"/>
    <lineage>
        <taxon>Eukaryota</taxon>
        <taxon>Metazoa</taxon>
        <taxon>Chordata</taxon>
        <taxon>Craniata</taxon>
        <taxon>Vertebrata</taxon>
        <taxon>Euteleostomi</taxon>
        <taxon>Actinopterygii</taxon>
        <taxon>Neopterygii</taxon>
        <taxon>Teleostei</taxon>
        <taxon>Neoteleostei</taxon>
        <taxon>Acanthomorphata</taxon>
        <taxon>Anabantaria</taxon>
        <taxon>Anabantiformes</taxon>
        <taxon>Channoidei</taxon>
        <taxon>Channidae</taxon>
        <taxon>Channa</taxon>
    </lineage>
</organism>